<evidence type="ECO:0000313" key="7">
    <source>
        <dbReference type="Proteomes" id="UP000515145"/>
    </source>
</evidence>
<dbReference type="PANTHER" id="PTHR10903">
    <property type="entry name" value="GTPASE, IMAP FAMILY MEMBER-RELATED"/>
    <property type="match status" value="1"/>
</dbReference>
<keyword evidence="4" id="KW-0175">Coiled coil</keyword>
<name>A0A6P7I4F0_9TELE</name>
<keyword evidence="7" id="KW-1185">Reference proteome</keyword>
<feature type="transmembrane region" description="Helical" evidence="5">
    <location>
        <begin position="257"/>
        <end position="281"/>
    </location>
</feature>
<dbReference type="InParanoid" id="A0A6P7I4F0"/>
<dbReference type="PROSITE" id="PS51720">
    <property type="entry name" value="G_AIG1"/>
    <property type="match status" value="1"/>
</dbReference>
<dbReference type="AlphaFoldDB" id="A0A6P7I4F0"/>
<feature type="transmembrane region" description="Helical" evidence="5">
    <location>
        <begin position="293"/>
        <end position="316"/>
    </location>
</feature>
<evidence type="ECO:0000259" key="6">
    <source>
        <dbReference type="PROSITE" id="PS51720"/>
    </source>
</evidence>
<evidence type="ECO:0000256" key="4">
    <source>
        <dbReference type="SAM" id="Coils"/>
    </source>
</evidence>
<evidence type="ECO:0000256" key="5">
    <source>
        <dbReference type="SAM" id="Phobius"/>
    </source>
</evidence>
<dbReference type="OrthoDB" id="425923at2759"/>
<keyword evidence="2" id="KW-0547">Nucleotide-binding</keyword>
<dbReference type="Pfam" id="PF04548">
    <property type="entry name" value="AIG1"/>
    <property type="match status" value="1"/>
</dbReference>
<organism evidence="7 8">
    <name type="scientific">Parambassis ranga</name>
    <name type="common">Indian glassy fish</name>
    <dbReference type="NCBI Taxonomy" id="210632"/>
    <lineage>
        <taxon>Eukaryota</taxon>
        <taxon>Metazoa</taxon>
        <taxon>Chordata</taxon>
        <taxon>Craniata</taxon>
        <taxon>Vertebrata</taxon>
        <taxon>Euteleostomi</taxon>
        <taxon>Actinopterygii</taxon>
        <taxon>Neopterygii</taxon>
        <taxon>Teleostei</taxon>
        <taxon>Neoteleostei</taxon>
        <taxon>Acanthomorphata</taxon>
        <taxon>Ovalentaria</taxon>
        <taxon>Ambassidae</taxon>
        <taxon>Parambassis</taxon>
    </lineage>
</organism>
<dbReference type="CDD" id="cd01852">
    <property type="entry name" value="AIG1"/>
    <property type="match status" value="1"/>
</dbReference>
<accession>A0A6P7I4F0</accession>
<keyword evidence="3" id="KW-0342">GTP-binding</keyword>
<dbReference type="GeneID" id="114436662"/>
<dbReference type="GO" id="GO:0005525">
    <property type="term" value="F:GTP binding"/>
    <property type="evidence" value="ECO:0007669"/>
    <property type="project" value="UniProtKB-KW"/>
</dbReference>
<sequence length="354" mass="38033">MAASHMRIVLLGKTGTGKSSLANTILGESVFEIHDTADSGTTVCQTETREVHGRTLTVTDTPGFFDSKKSEEKMKPEIVKCITECSPGPHAFLILLKVERFTVQENEVISKIEESFSEEAFKHAVVVFTHGEQLPDGMKIEEFVGENEKLCDLLEKCGGRCHVVDNKYWKNNQQDEYRNNQVQVEALLNTIDRMIEANGGGYYTNEMLQEVERKIQEEEERIRQTAGNMSEKEIREQAKSKVGGVLKKIAGVSTGMLLGALLGVGAVVAVVVSALVGITMATGPGGAAAAAPVALKVALIGGAIAAVPGAVVGGCIGYEEAEKADSVGEAVKNTAEALRKAVNPFKQIAKQIKE</sequence>
<dbReference type="PANTHER" id="PTHR10903:SF62">
    <property type="entry name" value="GTPASE IMAP FAMILY MEMBER 4-LIKE-RELATED"/>
    <property type="match status" value="1"/>
</dbReference>
<comment type="similarity">
    <text evidence="1">Belongs to the TRAFAC class TrmE-Era-EngA-EngB-Septin-like GTPase superfamily. AIG1/Toc34/Toc159-like paraseptin GTPase family. IAN subfamily.</text>
</comment>
<dbReference type="FunFam" id="3.40.50.300:FF:000366">
    <property type="entry name" value="GTPase, IMAP family member 2"/>
    <property type="match status" value="1"/>
</dbReference>
<dbReference type="SUPFAM" id="SSF52540">
    <property type="entry name" value="P-loop containing nucleoside triphosphate hydrolases"/>
    <property type="match status" value="1"/>
</dbReference>
<dbReference type="InterPro" id="IPR027417">
    <property type="entry name" value="P-loop_NTPase"/>
</dbReference>
<evidence type="ECO:0000256" key="1">
    <source>
        <dbReference type="ARBA" id="ARBA00008535"/>
    </source>
</evidence>
<gene>
    <name evidence="8" type="primary">LOC114436662</name>
</gene>
<dbReference type="Proteomes" id="UP000515145">
    <property type="component" value="Chromosome 5"/>
</dbReference>
<evidence type="ECO:0000256" key="2">
    <source>
        <dbReference type="ARBA" id="ARBA00022741"/>
    </source>
</evidence>
<protein>
    <submittedName>
        <fullName evidence="8">GTPase IMAP family member 7-like</fullName>
    </submittedName>
</protein>
<evidence type="ECO:0000256" key="3">
    <source>
        <dbReference type="ARBA" id="ARBA00023134"/>
    </source>
</evidence>
<keyword evidence="5" id="KW-0812">Transmembrane</keyword>
<dbReference type="Gene3D" id="3.40.50.300">
    <property type="entry name" value="P-loop containing nucleotide triphosphate hydrolases"/>
    <property type="match status" value="1"/>
</dbReference>
<dbReference type="InterPro" id="IPR045058">
    <property type="entry name" value="GIMA/IAN/Toc"/>
</dbReference>
<proteinExistence type="inferred from homology"/>
<keyword evidence="5" id="KW-1133">Transmembrane helix</keyword>
<feature type="coiled-coil region" evidence="4">
    <location>
        <begin position="208"/>
        <end position="235"/>
    </location>
</feature>
<dbReference type="RefSeq" id="XP_028262885.1">
    <property type="nucleotide sequence ID" value="XM_028407084.1"/>
</dbReference>
<evidence type="ECO:0000313" key="8">
    <source>
        <dbReference type="RefSeq" id="XP_028262885.1"/>
    </source>
</evidence>
<dbReference type="InterPro" id="IPR006703">
    <property type="entry name" value="G_AIG1"/>
</dbReference>
<feature type="domain" description="AIG1-type G" evidence="6">
    <location>
        <begin position="3"/>
        <end position="212"/>
    </location>
</feature>
<keyword evidence="5" id="KW-0472">Membrane</keyword>
<reference evidence="8" key="1">
    <citation type="submission" date="2025-08" db="UniProtKB">
        <authorList>
            <consortium name="RefSeq"/>
        </authorList>
    </citation>
    <scope>IDENTIFICATION</scope>
</reference>